<comment type="caution">
    <text evidence="9">The sequence shown here is derived from an EMBL/GenBank/DDBJ whole genome shotgun (WGS) entry which is preliminary data.</text>
</comment>
<dbReference type="InterPro" id="IPR017907">
    <property type="entry name" value="Znf_RING_CS"/>
</dbReference>
<dbReference type="Gene3D" id="3.30.40.10">
    <property type="entry name" value="Zinc/RING finger domain, C3HC4 (zinc finger)"/>
    <property type="match status" value="1"/>
</dbReference>
<protein>
    <recommendedName>
        <fullName evidence="8">RING-type domain-containing protein</fullName>
    </recommendedName>
</protein>
<dbReference type="GO" id="GO:0016567">
    <property type="term" value="P:protein ubiquitination"/>
    <property type="evidence" value="ECO:0007669"/>
    <property type="project" value="TreeGrafter"/>
</dbReference>
<dbReference type="GO" id="GO:0008270">
    <property type="term" value="F:zinc ion binding"/>
    <property type="evidence" value="ECO:0007669"/>
    <property type="project" value="UniProtKB-KW"/>
</dbReference>
<evidence type="ECO:0000256" key="4">
    <source>
        <dbReference type="ARBA" id="ARBA00022786"/>
    </source>
</evidence>
<dbReference type="InterPro" id="IPR013083">
    <property type="entry name" value="Znf_RING/FYVE/PHD"/>
</dbReference>
<evidence type="ECO:0000256" key="6">
    <source>
        <dbReference type="PROSITE-ProRule" id="PRU00175"/>
    </source>
</evidence>
<dbReference type="AlphaFoldDB" id="A0A9P3C8C3"/>
<dbReference type="Pfam" id="PF13639">
    <property type="entry name" value="zf-RING_2"/>
    <property type="match status" value="1"/>
</dbReference>
<feature type="compositionally biased region" description="Acidic residues" evidence="7">
    <location>
        <begin position="63"/>
        <end position="93"/>
    </location>
</feature>
<dbReference type="RefSeq" id="XP_044651139.1">
    <property type="nucleotide sequence ID" value="XM_044795204.1"/>
</dbReference>
<proteinExistence type="predicted"/>
<evidence type="ECO:0000259" key="8">
    <source>
        <dbReference type="PROSITE" id="PS50089"/>
    </source>
</evidence>
<name>A0A9P3C8C3_9PEZI</name>
<dbReference type="EMBL" id="BOLY01000001">
    <property type="protein sequence ID" value="GIZ36652.1"/>
    <property type="molecule type" value="Genomic_DNA"/>
</dbReference>
<gene>
    <name evidence="9" type="ORF">CKM354_000012100</name>
</gene>
<dbReference type="OrthoDB" id="2849579at2759"/>
<feature type="domain" description="RING-type" evidence="8">
    <location>
        <begin position="18"/>
        <end position="56"/>
    </location>
</feature>
<dbReference type="PROSITE" id="PS50089">
    <property type="entry name" value="ZF_RING_2"/>
    <property type="match status" value="1"/>
</dbReference>
<feature type="region of interest" description="Disordered" evidence="7">
    <location>
        <begin position="59"/>
        <end position="113"/>
    </location>
</feature>
<dbReference type="GO" id="GO:0006511">
    <property type="term" value="P:ubiquitin-dependent protein catabolic process"/>
    <property type="evidence" value="ECO:0007669"/>
    <property type="project" value="TreeGrafter"/>
</dbReference>
<dbReference type="SUPFAM" id="SSF57850">
    <property type="entry name" value="RING/U-box"/>
    <property type="match status" value="1"/>
</dbReference>
<dbReference type="GeneID" id="68285696"/>
<evidence type="ECO:0000256" key="1">
    <source>
        <dbReference type="ARBA" id="ARBA00022679"/>
    </source>
</evidence>
<evidence type="ECO:0000256" key="2">
    <source>
        <dbReference type="ARBA" id="ARBA00022723"/>
    </source>
</evidence>
<keyword evidence="1" id="KW-0808">Transferase</keyword>
<accession>A0A9P3C8C3</accession>
<dbReference type="InterPro" id="IPR001841">
    <property type="entry name" value="Znf_RING"/>
</dbReference>
<dbReference type="SMART" id="SM00184">
    <property type="entry name" value="RING"/>
    <property type="match status" value="1"/>
</dbReference>
<keyword evidence="10" id="KW-1185">Reference proteome</keyword>
<evidence type="ECO:0000256" key="3">
    <source>
        <dbReference type="ARBA" id="ARBA00022771"/>
    </source>
</evidence>
<keyword evidence="3 6" id="KW-0863">Zinc-finger</keyword>
<evidence type="ECO:0000313" key="9">
    <source>
        <dbReference type="EMBL" id="GIZ36652.1"/>
    </source>
</evidence>
<dbReference type="GO" id="GO:0005829">
    <property type="term" value="C:cytosol"/>
    <property type="evidence" value="ECO:0007669"/>
    <property type="project" value="TreeGrafter"/>
</dbReference>
<keyword evidence="2" id="KW-0479">Metal-binding</keyword>
<evidence type="ECO:0000256" key="7">
    <source>
        <dbReference type="SAM" id="MobiDB-lite"/>
    </source>
</evidence>
<evidence type="ECO:0000256" key="5">
    <source>
        <dbReference type="ARBA" id="ARBA00022833"/>
    </source>
</evidence>
<keyword evidence="5" id="KW-0862">Zinc</keyword>
<dbReference type="PROSITE" id="PS00518">
    <property type="entry name" value="ZF_RING_1"/>
    <property type="match status" value="1"/>
</dbReference>
<dbReference type="GO" id="GO:0000151">
    <property type="term" value="C:ubiquitin ligase complex"/>
    <property type="evidence" value="ECO:0007669"/>
    <property type="project" value="TreeGrafter"/>
</dbReference>
<reference evidence="9 10" key="1">
    <citation type="submission" date="2021-01" db="EMBL/GenBank/DDBJ databases">
        <title>Cercospora kikuchii MAFF 305040 whole genome shotgun sequence.</title>
        <authorList>
            <person name="Kashiwa T."/>
            <person name="Suzuki T."/>
        </authorList>
    </citation>
    <scope>NUCLEOTIDE SEQUENCE [LARGE SCALE GENOMIC DNA]</scope>
    <source>
        <strain evidence="9 10">MAFF 305040</strain>
    </source>
</reference>
<keyword evidence="4" id="KW-0833">Ubl conjugation pathway</keyword>
<dbReference type="Proteomes" id="UP000825890">
    <property type="component" value="Unassembled WGS sequence"/>
</dbReference>
<dbReference type="GO" id="GO:0061630">
    <property type="term" value="F:ubiquitin protein ligase activity"/>
    <property type="evidence" value="ECO:0007669"/>
    <property type="project" value="TreeGrafter"/>
</dbReference>
<sequence>MAVPTREEYMSRLGQETCDICYEPMEVPTRTTCRHYYCLECLTTWLETNNTCPSCRTTLFSDPDIDESDDSDDEEDSSDEEDSEDEDEEEGMDIEAGNGQAAPADGEIYGSDERDHSDYLNFYRAFRARAAAERHGSPSMGVEDAVRSHRQAVQEELRRITRTAVSHEPAQRQQEELASRQIETAMKPPVHLNPISVTRLLLGLAPKHQPLPQWFPEIPDWEVLYVFEWLASGSRWWFVRIEYNDPPRFATMSAYRRVLEGIDNRNKHQEWVERVSSFFFSVNRSDLSEVVEQLRVEQGDASLPPRQHVSHGLQV</sequence>
<dbReference type="PANTHER" id="PTHR15067">
    <property type="entry name" value="E3 UBIQUITIN-PROTEIN LIGASE RNF8"/>
    <property type="match status" value="1"/>
</dbReference>
<evidence type="ECO:0000313" key="10">
    <source>
        <dbReference type="Proteomes" id="UP000825890"/>
    </source>
</evidence>
<dbReference type="PANTHER" id="PTHR15067:SF4">
    <property type="entry name" value="E3 UBIQUITIN-PROTEIN LIGASE RNF8"/>
    <property type="match status" value="1"/>
</dbReference>
<organism evidence="9 10">
    <name type="scientific">Cercospora kikuchii</name>
    <dbReference type="NCBI Taxonomy" id="84275"/>
    <lineage>
        <taxon>Eukaryota</taxon>
        <taxon>Fungi</taxon>
        <taxon>Dikarya</taxon>
        <taxon>Ascomycota</taxon>
        <taxon>Pezizomycotina</taxon>
        <taxon>Dothideomycetes</taxon>
        <taxon>Dothideomycetidae</taxon>
        <taxon>Mycosphaerellales</taxon>
        <taxon>Mycosphaerellaceae</taxon>
        <taxon>Cercospora</taxon>
    </lineage>
</organism>